<dbReference type="InterPro" id="IPR050846">
    <property type="entry name" value="TLCD"/>
</dbReference>
<evidence type="ECO:0000256" key="7">
    <source>
        <dbReference type="SAM" id="Phobius"/>
    </source>
</evidence>
<evidence type="ECO:0000256" key="6">
    <source>
        <dbReference type="SAM" id="MobiDB-lite"/>
    </source>
</evidence>
<evidence type="ECO:0000256" key="1">
    <source>
        <dbReference type="ARBA" id="ARBA00004141"/>
    </source>
</evidence>
<feature type="transmembrane region" description="Helical" evidence="7">
    <location>
        <begin position="180"/>
        <end position="203"/>
    </location>
</feature>
<feature type="region of interest" description="Disordered" evidence="6">
    <location>
        <begin position="256"/>
        <end position="286"/>
    </location>
</feature>
<dbReference type="GO" id="GO:0055088">
    <property type="term" value="P:lipid homeostasis"/>
    <property type="evidence" value="ECO:0007669"/>
    <property type="project" value="TreeGrafter"/>
</dbReference>
<dbReference type="InterPro" id="IPR006634">
    <property type="entry name" value="TLC-dom"/>
</dbReference>
<dbReference type="PROSITE" id="PS50922">
    <property type="entry name" value="TLC"/>
    <property type="match status" value="1"/>
</dbReference>
<feature type="domain" description="TLC" evidence="8">
    <location>
        <begin position="45"/>
        <end position="254"/>
    </location>
</feature>
<evidence type="ECO:0000256" key="2">
    <source>
        <dbReference type="ARBA" id="ARBA00022692"/>
    </source>
</evidence>
<feature type="transmembrane region" description="Helical" evidence="7">
    <location>
        <begin position="139"/>
        <end position="160"/>
    </location>
</feature>
<evidence type="ECO:0000256" key="4">
    <source>
        <dbReference type="ARBA" id="ARBA00023136"/>
    </source>
</evidence>
<proteinExistence type="predicted"/>
<accession>A0A7R9T6S8</accession>
<dbReference type="GO" id="GO:0005783">
    <property type="term" value="C:endoplasmic reticulum"/>
    <property type="evidence" value="ECO:0007669"/>
    <property type="project" value="TreeGrafter"/>
</dbReference>
<dbReference type="PANTHER" id="PTHR13439:SF0">
    <property type="entry name" value="TOPOISOMERASE I DAMAGE AFFECTED PROTEIN 4"/>
    <property type="match status" value="1"/>
</dbReference>
<dbReference type="AlphaFoldDB" id="A0A7R9T6S8"/>
<evidence type="ECO:0000259" key="8">
    <source>
        <dbReference type="PROSITE" id="PS50922"/>
    </source>
</evidence>
<organism evidence="9">
    <name type="scientific">Micromonas pusilla</name>
    <name type="common">Picoplanktonic green alga</name>
    <name type="synonym">Chromulina pusilla</name>
    <dbReference type="NCBI Taxonomy" id="38833"/>
    <lineage>
        <taxon>Eukaryota</taxon>
        <taxon>Viridiplantae</taxon>
        <taxon>Chlorophyta</taxon>
        <taxon>Mamiellophyceae</taxon>
        <taxon>Mamiellales</taxon>
        <taxon>Mamiellaceae</taxon>
        <taxon>Micromonas</taxon>
    </lineage>
</organism>
<dbReference type="EMBL" id="HBDY01000418">
    <property type="protein sequence ID" value="CAD8226966.1"/>
    <property type="molecule type" value="Transcribed_RNA"/>
</dbReference>
<evidence type="ECO:0000256" key="5">
    <source>
        <dbReference type="PROSITE-ProRule" id="PRU00205"/>
    </source>
</evidence>
<gene>
    <name evidence="9" type="ORF">MPUS1402_LOCUS290</name>
</gene>
<dbReference type="PANTHER" id="PTHR13439">
    <property type="entry name" value="CT120 PROTEIN"/>
    <property type="match status" value="1"/>
</dbReference>
<reference evidence="9" key="1">
    <citation type="submission" date="2021-01" db="EMBL/GenBank/DDBJ databases">
        <authorList>
            <person name="Corre E."/>
            <person name="Pelletier E."/>
            <person name="Niang G."/>
            <person name="Scheremetjew M."/>
            <person name="Finn R."/>
            <person name="Kale V."/>
            <person name="Holt S."/>
            <person name="Cochrane G."/>
            <person name="Meng A."/>
            <person name="Brown T."/>
            <person name="Cohen L."/>
        </authorList>
    </citation>
    <scope>NUCLEOTIDE SEQUENCE</scope>
    <source>
        <strain evidence="9">RCC1614</strain>
    </source>
</reference>
<evidence type="ECO:0000313" key="9">
    <source>
        <dbReference type="EMBL" id="CAD8226966.1"/>
    </source>
</evidence>
<dbReference type="GO" id="GO:0016020">
    <property type="term" value="C:membrane"/>
    <property type="evidence" value="ECO:0007669"/>
    <property type="project" value="UniProtKB-SubCell"/>
</dbReference>
<keyword evidence="3 7" id="KW-1133">Transmembrane helix</keyword>
<evidence type="ECO:0000256" key="3">
    <source>
        <dbReference type="ARBA" id="ARBA00022989"/>
    </source>
</evidence>
<name>A0A7R9T6S8_MICPS</name>
<protein>
    <recommendedName>
        <fullName evidence="8">TLC domain-containing protein</fullName>
    </recommendedName>
</protein>
<dbReference type="Pfam" id="PF03798">
    <property type="entry name" value="TRAM_LAG1_CLN8"/>
    <property type="match status" value="1"/>
</dbReference>
<sequence length="286" mass="30975">MDDAATSYLLVFTASFLANAAIRLVGDACLPSLVGRARWNALTPSEKYALALTPNSMFNSLLAPALVFPALTRTPPLTKRGKFAVITPSVDGDSSNACAVAIGFMAYDLVSMLWNYEASVRSNGKGLFHLYVWHHVLSILFWPVAILNRAFVYFVNWFILSEHSSFWLSLRGSMLTLGTINTPAGLFVQLAFVVSFFGARVAVMPDLYRSYVNADWAAVPGWQATIAAWTVPIPSMLNAYWGFLIVKSLAKVALGGGGKKKKKTTGAGPETRARGTAAPMGSPKQE</sequence>
<keyword evidence="2 5" id="KW-0812">Transmembrane</keyword>
<keyword evidence="4 5" id="KW-0472">Membrane</keyword>
<comment type="subcellular location">
    <subcellularLocation>
        <location evidence="1">Membrane</location>
        <topology evidence="1">Multi-pass membrane protein</topology>
    </subcellularLocation>
</comment>